<feature type="chain" id="PRO_5021934431" description="ABC transporter substrate-binding protein" evidence="2">
    <location>
        <begin position="26"/>
        <end position="327"/>
    </location>
</feature>
<dbReference type="SUPFAM" id="SSF53850">
    <property type="entry name" value="Periplasmic binding protein-like II"/>
    <property type="match status" value="1"/>
</dbReference>
<feature type="signal peptide" evidence="2">
    <location>
        <begin position="1"/>
        <end position="25"/>
    </location>
</feature>
<gene>
    <name evidence="3" type="ORF">RSO01_71010</name>
</gene>
<proteinExistence type="inferred from homology"/>
<evidence type="ECO:0008006" key="5">
    <source>
        <dbReference type="Google" id="ProtNLM"/>
    </source>
</evidence>
<dbReference type="Gene3D" id="3.40.190.150">
    <property type="entry name" value="Bordetella uptake gene, domain 1"/>
    <property type="match status" value="1"/>
</dbReference>
<dbReference type="InterPro" id="IPR005064">
    <property type="entry name" value="BUG"/>
</dbReference>
<keyword evidence="2" id="KW-0732">Signal</keyword>
<name>A0A512NLW0_9HYPH</name>
<evidence type="ECO:0000256" key="2">
    <source>
        <dbReference type="SAM" id="SignalP"/>
    </source>
</evidence>
<dbReference type="AlphaFoldDB" id="A0A512NLW0"/>
<dbReference type="InterPro" id="IPR042100">
    <property type="entry name" value="Bug_dom1"/>
</dbReference>
<protein>
    <recommendedName>
        <fullName evidence="5">ABC transporter substrate-binding protein</fullName>
    </recommendedName>
</protein>
<dbReference type="InterPro" id="IPR006311">
    <property type="entry name" value="TAT_signal"/>
</dbReference>
<comment type="caution">
    <text evidence="3">The sequence shown here is derived from an EMBL/GenBank/DDBJ whole genome shotgun (WGS) entry which is preliminary data.</text>
</comment>
<organism evidence="3 4">
    <name type="scientific">Reyranella soli</name>
    <dbReference type="NCBI Taxonomy" id="1230389"/>
    <lineage>
        <taxon>Bacteria</taxon>
        <taxon>Pseudomonadati</taxon>
        <taxon>Pseudomonadota</taxon>
        <taxon>Alphaproteobacteria</taxon>
        <taxon>Hyphomicrobiales</taxon>
        <taxon>Reyranellaceae</taxon>
        <taxon>Reyranella</taxon>
    </lineage>
</organism>
<dbReference type="Gene3D" id="3.40.190.10">
    <property type="entry name" value="Periplasmic binding protein-like II"/>
    <property type="match status" value="1"/>
</dbReference>
<dbReference type="RefSeq" id="WP_147155305.1">
    <property type="nucleotide sequence ID" value="NZ_BKAJ01000144.1"/>
</dbReference>
<evidence type="ECO:0000256" key="1">
    <source>
        <dbReference type="ARBA" id="ARBA00006987"/>
    </source>
</evidence>
<keyword evidence="4" id="KW-1185">Reference proteome</keyword>
<dbReference type="Pfam" id="PF03401">
    <property type="entry name" value="TctC"/>
    <property type="match status" value="1"/>
</dbReference>
<reference evidence="3 4" key="1">
    <citation type="submission" date="2019-07" db="EMBL/GenBank/DDBJ databases">
        <title>Whole genome shotgun sequence of Reyranella soli NBRC 108950.</title>
        <authorList>
            <person name="Hosoyama A."/>
            <person name="Uohara A."/>
            <person name="Ohji S."/>
            <person name="Ichikawa N."/>
        </authorList>
    </citation>
    <scope>NUCLEOTIDE SEQUENCE [LARGE SCALE GENOMIC DNA]</scope>
    <source>
        <strain evidence="3 4">NBRC 108950</strain>
    </source>
</reference>
<dbReference type="PIRSF" id="PIRSF017082">
    <property type="entry name" value="YflP"/>
    <property type="match status" value="1"/>
</dbReference>
<dbReference type="PANTHER" id="PTHR42928">
    <property type="entry name" value="TRICARBOXYLATE-BINDING PROTEIN"/>
    <property type="match status" value="1"/>
</dbReference>
<comment type="similarity">
    <text evidence="1">Belongs to the UPF0065 (bug) family.</text>
</comment>
<evidence type="ECO:0000313" key="3">
    <source>
        <dbReference type="EMBL" id="GEP59935.1"/>
    </source>
</evidence>
<accession>A0A512NLW0</accession>
<dbReference type="Proteomes" id="UP000321058">
    <property type="component" value="Unassembled WGS sequence"/>
</dbReference>
<dbReference type="PANTHER" id="PTHR42928:SF5">
    <property type="entry name" value="BLR1237 PROTEIN"/>
    <property type="match status" value="1"/>
</dbReference>
<dbReference type="EMBL" id="BKAJ01000144">
    <property type="protein sequence ID" value="GEP59935.1"/>
    <property type="molecule type" value="Genomic_DNA"/>
</dbReference>
<sequence>MNPPRRWLLKAASVAALFAAFPASAQPYPSRPVTMIVPASAGGPTDAIARVMSERMTANLGGTVLVDNVAGAAGSIGVGKVARSAPDGYTLGIGQWSHYVLNGATYALQYDLLADFAPVALIVTGPLLIVSRKDLPANNLSELVAWLKANPDKATAGTGGIGTPGHISGIFFQRMTGTSFQFVPYRGTAPALRDLLAGQIDIMLDQASNVLPQLNAGAIKGFAVTAKERLASAPQVPTVAEAGLPDLLVSVWHGLWAPKGTPTDIIAKLNAAVVKSLGEAATKEKLAALGQDIPPADQLTPQALGAWQKAEIEKWWPIVKEAGIKAE</sequence>
<dbReference type="PROSITE" id="PS51318">
    <property type="entry name" value="TAT"/>
    <property type="match status" value="1"/>
</dbReference>
<dbReference type="OrthoDB" id="7262496at2"/>
<evidence type="ECO:0000313" key="4">
    <source>
        <dbReference type="Proteomes" id="UP000321058"/>
    </source>
</evidence>